<protein>
    <recommendedName>
        <fullName evidence="5">Cupin type-1 domain-containing protein</fullName>
    </recommendedName>
</protein>
<comment type="cofactor">
    <cofactor evidence="3">
        <name>Mn(2+)</name>
        <dbReference type="ChEBI" id="CHEBI:29035"/>
    </cofactor>
    <text evidence="3">Binds 2 manganese ions per subunit.</text>
</comment>
<feature type="binding site" evidence="3">
    <location>
        <position position="272"/>
    </location>
    <ligand>
        <name>Mn(2+)</name>
        <dbReference type="ChEBI" id="CHEBI:29035"/>
        <label>2</label>
    </ligand>
</feature>
<dbReference type="EMBL" id="MLYV02000368">
    <property type="protein sequence ID" value="PSS05482.1"/>
    <property type="molecule type" value="Genomic_DNA"/>
</dbReference>
<evidence type="ECO:0000256" key="4">
    <source>
        <dbReference type="SAM" id="SignalP"/>
    </source>
</evidence>
<dbReference type="Proteomes" id="UP000186601">
    <property type="component" value="Unassembled WGS sequence"/>
</dbReference>
<keyword evidence="7" id="KW-1185">Reference proteome</keyword>
<feature type="domain" description="Cupin type-1" evidence="5">
    <location>
        <begin position="225"/>
        <end position="329"/>
    </location>
</feature>
<dbReference type="InterPro" id="IPR051610">
    <property type="entry name" value="GPI/OXD"/>
</dbReference>
<evidence type="ECO:0000256" key="1">
    <source>
        <dbReference type="ARBA" id="ARBA00022723"/>
    </source>
</evidence>
<reference evidence="6 7" key="1">
    <citation type="submission" date="2018-02" db="EMBL/GenBank/DDBJ databases">
        <title>Genome sequence of the basidiomycete white-rot fungus Phlebia centrifuga.</title>
        <authorList>
            <person name="Granchi Z."/>
            <person name="Peng M."/>
            <person name="de Vries R.P."/>
            <person name="Hilden K."/>
            <person name="Makela M.R."/>
            <person name="Grigoriev I."/>
            <person name="Riley R."/>
        </authorList>
    </citation>
    <scope>NUCLEOTIDE SEQUENCE [LARGE SCALE GENOMIC DNA]</scope>
    <source>
        <strain evidence="6 7">FBCC195</strain>
    </source>
</reference>
<feature type="binding site" evidence="3">
    <location>
        <position position="270"/>
    </location>
    <ligand>
        <name>Mn(2+)</name>
        <dbReference type="ChEBI" id="CHEBI:29035"/>
        <label>2</label>
    </ligand>
</feature>
<dbReference type="GO" id="GO:0046872">
    <property type="term" value="F:metal ion binding"/>
    <property type="evidence" value="ECO:0007669"/>
    <property type="project" value="UniProtKB-KW"/>
</dbReference>
<dbReference type="GO" id="GO:0033609">
    <property type="term" value="P:oxalate metabolic process"/>
    <property type="evidence" value="ECO:0007669"/>
    <property type="project" value="InterPro"/>
</dbReference>
<feature type="binding site" evidence="3">
    <location>
        <position position="149"/>
    </location>
    <ligand>
        <name>Mn(2+)</name>
        <dbReference type="ChEBI" id="CHEBI:29035"/>
        <label>1</label>
    </ligand>
</feature>
<dbReference type="Gene3D" id="2.60.120.10">
    <property type="entry name" value="Jelly Rolls"/>
    <property type="match status" value="3"/>
</dbReference>
<dbReference type="InterPro" id="IPR014710">
    <property type="entry name" value="RmlC-like_jellyroll"/>
</dbReference>
<sequence length="329" mass="34337">MSGIFRLSILLLAALSSVDAAPAFAVGSDSAAPLSADSDLSLTSSAASAASASPTVAFASDNPNPLLWTADSDIIPEAIRGTLGATVIGPQNVAVDLQNADFLAPPSTDAGTVCCDAYGNRNGWSQYAVGSGSYSNTSDLWYFPAGTPHSIQATADSPDGSEFLLLTDWLAHVPKDIIAKNFHTAQSAFNNIPGSELYIFPSTPPADNAVAPISPQGTASLPYAFSFSQQPATPLAGGSVKIVDSTTFKISTTIAAAEVTVEPGAMRELHWHPTQDEWSFYIEGTGRMSLFAASGNARTFDFQGGDVGHFVENTGNTTLRFLEIFKSGE</sequence>
<evidence type="ECO:0000313" key="6">
    <source>
        <dbReference type="EMBL" id="PSS05482.1"/>
    </source>
</evidence>
<evidence type="ECO:0000256" key="3">
    <source>
        <dbReference type="PIRSR" id="PIRSR617774-2"/>
    </source>
</evidence>
<organism evidence="6 7">
    <name type="scientific">Hermanssonia centrifuga</name>
    <dbReference type="NCBI Taxonomy" id="98765"/>
    <lineage>
        <taxon>Eukaryota</taxon>
        <taxon>Fungi</taxon>
        <taxon>Dikarya</taxon>
        <taxon>Basidiomycota</taxon>
        <taxon>Agaricomycotina</taxon>
        <taxon>Agaricomycetes</taxon>
        <taxon>Polyporales</taxon>
        <taxon>Meruliaceae</taxon>
        <taxon>Hermanssonia</taxon>
    </lineage>
</organism>
<dbReference type="InterPro" id="IPR006045">
    <property type="entry name" value="Cupin_1"/>
</dbReference>
<feature type="signal peptide" evidence="4">
    <location>
        <begin position="1"/>
        <end position="20"/>
    </location>
</feature>
<dbReference type="PANTHER" id="PTHR35848:SF9">
    <property type="entry name" value="SLL1358 PROTEIN"/>
    <property type="match status" value="1"/>
</dbReference>
<dbReference type="SMART" id="SM00835">
    <property type="entry name" value="Cupin_1"/>
    <property type="match status" value="1"/>
</dbReference>
<dbReference type="OrthoDB" id="10263073at2759"/>
<dbReference type="Pfam" id="PF00190">
    <property type="entry name" value="Cupin_1"/>
    <property type="match status" value="1"/>
</dbReference>
<proteinExistence type="predicted"/>
<dbReference type="STRING" id="98765.A0A2R6QBH0"/>
<name>A0A2R6QBH0_9APHY</name>
<keyword evidence="1 3" id="KW-0479">Metal-binding</keyword>
<comment type="caution">
    <text evidence="6">The sequence shown here is derived from an EMBL/GenBank/DDBJ whole genome shotgun (WGS) entry which is preliminary data.</text>
</comment>
<keyword evidence="4" id="KW-0732">Signal</keyword>
<dbReference type="PANTHER" id="PTHR35848">
    <property type="entry name" value="OXALATE-BINDING PROTEIN"/>
    <property type="match status" value="1"/>
</dbReference>
<dbReference type="InterPro" id="IPR017774">
    <property type="entry name" value="Bicupin_oxalate_deCO2ase/Oxase"/>
</dbReference>
<dbReference type="AlphaFoldDB" id="A0A2R6QBH0"/>
<dbReference type="SUPFAM" id="SSF51182">
    <property type="entry name" value="RmlC-like cupins"/>
    <property type="match status" value="1"/>
</dbReference>
<accession>A0A2R6QBH0</accession>
<feature type="binding site" evidence="3">
    <location>
        <position position="277"/>
    </location>
    <ligand>
        <name>Mn(2+)</name>
        <dbReference type="ChEBI" id="CHEBI:29035"/>
        <label>2</label>
    </ligand>
</feature>
<feature type="active site" description="Proton donor" evidence="2">
    <location>
        <position position="323"/>
    </location>
</feature>
<evidence type="ECO:0000256" key="2">
    <source>
        <dbReference type="PIRSR" id="PIRSR617774-1"/>
    </source>
</evidence>
<keyword evidence="3" id="KW-0464">Manganese</keyword>
<dbReference type="CDD" id="cd20305">
    <property type="entry name" value="cupin_OxDC_C"/>
    <property type="match status" value="1"/>
</dbReference>
<feature type="chain" id="PRO_5015350423" description="Cupin type-1 domain-containing protein" evidence="4">
    <location>
        <begin position="21"/>
        <end position="329"/>
    </location>
</feature>
<dbReference type="InterPro" id="IPR011051">
    <property type="entry name" value="RmlC_Cupin_sf"/>
</dbReference>
<gene>
    <name evidence="6" type="ORF">PHLCEN_2v3764</name>
</gene>
<dbReference type="NCBIfam" id="TIGR03404">
    <property type="entry name" value="bicupin_oxalic"/>
    <property type="match status" value="1"/>
</dbReference>
<evidence type="ECO:0000313" key="7">
    <source>
        <dbReference type="Proteomes" id="UP000186601"/>
    </source>
</evidence>
<feature type="binding site" evidence="3">
    <location>
        <position position="309"/>
    </location>
    <ligand>
        <name>Mn(2+)</name>
        <dbReference type="ChEBI" id="CHEBI:29035"/>
        <label>2</label>
    </ligand>
</feature>
<evidence type="ECO:0000259" key="5">
    <source>
        <dbReference type="SMART" id="SM00835"/>
    </source>
</evidence>